<evidence type="ECO:0000313" key="2">
    <source>
        <dbReference type="Proteomes" id="UP000475862"/>
    </source>
</evidence>
<evidence type="ECO:0000313" key="1">
    <source>
        <dbReference type="EMBL" id="KAE9545291.1"/>
    </source>
</evidence>
<accession>A0A6G0U840</accession>
<sequence>MAVLPWETFLDSERSDECIDSTMINILFNKEIKHFCNTFCMMKLAISGGGGGGVGGGGGDVGGGGGGGRFKDAEDDVDVFSGLETSRPAPKFILFVLPTIYYRTFSVTLDSNANKAKFESRLCFIDCLCGFSIRVKQENVGSRTAELHPNTSTETIILNRFVHFSEPYGSAEHSSRNAGLEYTRTARRWIPTK</sequence>
<organism evidence="1 2">
    <name type="scientific">Aphis glycines</name>
    <name type="common">Soybean aphid</name>
    <dbReference type="NCBI Taxonomy" id="307491"/>
    <lineage>
        <taxon>Eukaryota</taxon>
        <taxon>Metazoa</taxon>
        <taxon>Ecdysozoa</taxon>
        <taxon>Arthropoda</taxon>
        <taxon>Hexapoda</taxon>
        <taxon>Insecta</taxon>
        <taxon>Pterygota</taxon>
        <taxon>Neoptera</taxon>
        <taxon>Paraneoptera</taxon>
        <taxon>Hemiptera</taxon>
        <taxon>Sternorrhyncha</taxon>
        <taxon>Aphidomorpha</taxon>
        <taxon>Aphidoidea</taxon>
        <taxon>Aphididae</taxon>
        <taxon>Aphidini</taxon>
        <taxon>Aphis</taxon>
        <taxon>Aphis</taxon>
    </lineage>
</organism>
<comment type="caution">
    <text evidence="1">The sequence shown here is derived from an EMBL/GenBank/DDBJ whole genome shotgun (WGS) entry which is preliminary data.</text>
</comment>
<keyword evidence="2" id="KW-1185">Reference proteome</keyword>
<dbReference type="AlphaFoldDB" id="A0A6G0U840"/>
<protein>
    <submittedName>
        <fullName evidence="1">Uncharacterized protein</fullName>
    </submittedName>
</protein>
<gene>
    <name evidence="1" type="ORF">AGLY_000834</name>
</gene>
<name>A0A6G0U840_APHGL</name>
<dbReference type="EMBL" id="VYZN01000001">
    <property type="protein sequence ID" value="KAE9545291.1"/>
    <property type="molecule type" value="Genomic_DNA"/>
</dbReference>
<proteinExistence type="predicted"/>
<dbReference type="Proteomes" id="UP000475862">
    <property type="component" value="Unassembled WGS sequence"/>
</dbReference>
<reference evidence="1 2" key="1">
    <citation type="submission" date="2019-08" db="EMBL/GenBank/DDBJ databases">
        <title>The genome of the soybean aphid Biotype 1, its phylome, world population structure and adaptation to the North American continent.</title>
        <authorList>
            <person name="Giordano R."/>
            <person name="Donthu R.K."/>
            <person name="Hernandez A.G."/>
            <person name="Wright C.L."/>
            <person name="Zimin A.V."/>
        </authorList>
    </citation>
    <scope>NUCLEOTIDE SEQUENCE [LARGE SCALE GENOMIC DNA]</scope>
    <source>
        <tissue evidence="1">Whole aphids</tissue>
    </source>
</reference>